<organism evidence="1 2">
    <name type="scientific">Photobacterium iliopiscarium</name>
    <dbReference type="NCBI Taxonomy" id="56192"/>
    <lineage>
        <taxon>Bacteria</taxon>
        <taxon>Pseudomonadati</taxon>
        <taxon>Pseudomonadota</taxon>
        <taxon>Gammaproteobacteria</taxon>
        <taxon>Vibrionales</taxon>
        <taxon>Vibrionaceae</taxon>
        <taxon>Photobacterium</taxon>
    </lineage>
</organism>
<evidence type="ECO:0000313" key="2">
    <source>
        <dbReference type="Proteomes" id="UP000241190"/>
    </source>
</evidence>
<dbReference type="Proteomes" id="UP000241190">
    <property type="component" value="Unassembled WGS sequence"/>
</dbReference>
<comment type="caution">
    <text evidence="1">The sequence shown here is derived from an EMBL/GenBank/DDBJ whole genome shotgun (WGS) entry which is preliminary data.</text>
</comment>
<gene>
    <name evidence="1" type="ORF">C9J52_20250</name>
</gene>
<dbReference type="EMBL" id="PYOP01000070">
    <property type="protein sequence ID" value="PSW89087.1"/>
    <property type="molecule type" value="Genomic_DNA"/>
</dbReference>
<sequence length="113" mass="12892">MDRKVTIFCVLILVFSGWITSAVQIYLADVNNKLLLNNSLDNPFNLVRLQLNIERDKYSPLDLIKLWLENGWTAETGSLRTICFNDRSRLSSILTENEISIACSLVEDKEDGL</sequence>
<accession>A0ABX5GM77</accession>
<reference evidence="1 2" key="1">
    <citation type="submission" date="2018-03" db="EMBL/GenBank/DDBJ databases">
        <title>Whole genome sequencing of Histamine producing bacteria.</title>
        <authorList>
            <person name="Butler K."/>
        </authorList>
    </citation>
    <scope>NUCLEOTIDE SEQUENCE [LARGE SCALE GENOMIC DNA]</scope>
    <source>
        <strain evidence="1 2">ATCC 51761</strain>
    </source>
</reference>
<dbReference type="RefSeq" id="WP_045038970.1">
    <property type="nucleotide sequence ID" value="NZ_JZSR01000082.1"/>
</dbReference>
<evidence type="ECO:0000313" key="1">
    <source>
        <dbReference type="EMBL" id="PSW89087.1"/>
    </source>
</evidence>
<protein>
    <submittedName>
        <fullName evidence="1">Uncharacterized protein</fullName>
    </submittedName>
</protein>
<name>A0ABX5GM77_9GAMM</name>
<keyword evidence="2" id="KW-1185">Reference proteome</keyword>
<proteinExistence type="predicted"/>